<evidence type="ECO:0000256" key="1">
    <source>
        <dbReference type="ARBA" id="ARBA00022737"/>
    </source>
</evidence>
<keyword evidence="5" id="KW-1185">Reference proteome</keyword>
<name>A0A7J7ILD1_9RHOD</name>
<dbReference type="OrthoDB" id="61110at2759"/>
<feature type="compositionally biased region" description="Low complexity" evidence="3">
    <location>
        <begin position="739"/>
        <end position="755"/>
    </location>
</feature>
<protein>
    <submittedName>
        <fullName evidence="4">Uncharacterized protein</fullName>
    </submittedName>
</protein>
<feature type="region of interest" description="Disordered" evidence="3">
    <location>
        <begin position="830"/>
        <end position="852"/>
    </location>
</feature>
<comment type="caution">
    <text evidence="4">The sequence shown here is derived from an EMBL/GenBank/DDBJ whole genome shotgun (WGS) entry which is preliminary data.</text>
</comment>
<dbReference type="InterPro" id="IPR051625">
    <property type="entry name" value="Signaling_Regulatory_Domain"/>
</dbReference>
<gene>
    <name evidence="4" type="ORF">F1559_001376</name>
</gene>
<feature type="repeat" description="RCC1" evidence="2">
    <location>
        <begin position="41"/>
        <end position="112"/>
    </location>
</feature>
<accession>A0A7J7ILD1</accession>
<dbReference type="AlphaFoldDB" id="A0A7J7ILD1"/>
<feature type="compositionally biased region" description="Polar residues" evidence="3">
    <location>
        <begin position="894"/>
        <end position="905"/>
    </location>
</feature>
<dbReference type="EMBL" id="VWRR01000006">
    <property type="protein sequence ID" value="KAF6003499.1"/>
    <property type="molecule type" value="Genomic_DNA"/>
</dbReference>
<evidence type="ECO:0000256" key="2">
    <source>
        <dbReference type="PROSITE-ProRule" id="PRU00235"/>
    </source>
</evidence>
<feature type="region of interest" description="Disordered" evidence="3">
    <location>
        <begin position="894"/>
        <end position="915"/>
    </location>
</feature>
<sequence length="1025" mass="114471">MTSDQEVLLSRDHESLSPLDLYYLRFVDPLHDPTPKTNTVQEIWAWGENADFQLGIPLSTRTSDYKLRRLSIRSDRSPTSEHHESPFYAFSLDQGVVQIATAEQHTIFRTRDGRVFVAGFGANGRLGLSNRDSPTTHPSSESFTDTSRLPFSRLQPVLLSPPEWEHTTVVHIAAGGKQSAAITKCGMLFVWGADVWTPTLAADLRREHMLFVDMSETHAIALSRDKTVYWASADYPCKYRAVVHGPLGECNTLSVAAGGDYRCAAIVRSDHHDEVYVWQAGTADLRRVHFNLFTEAIRENQGAEISTPTERSTNPARSRRIWFSRTRRFVEVSAAGSFLAIRSEVGDLFLVQDRKTIVRHQERDCEPVSETSENILSKNVCVSLLRTSGNRSSRFKHVCCTTSTCYAVDEMGCLWHWNLQNLKQMHCRGRRLPHLRSVVDIAASNRHAFAIVACRNPTVCLPDADLSRLQVGRENTEKSFHRKPCPGSLSNLCEQLIAQHVSLDTALPLLEMAANAWAPFLQKVCSDFLLCNLDILLASHEERGLALEAFPMALMVLERNMKEFLTKRQQHFVVQGSTPSPGLRFHESCSREEAAAEQVLAEWCARYGIMEFPSTRTKTNEEPSKSVGTEIPTDSKKSRVSLSPSQASSGKNPILPFGRVHAKLVEKTRAEGVSHHPPVASVASRGAPLVRSAPLPGCQIAKPRANASNRTGSENHEDALNSLYTTVMLLPGANTTHKSTGTSSSSGSRRATGSRPTKMVDSVQAPSPDGLHYREFSRTALTVSGQTWLRSSPLTVEGSPSRQIAPNVSPQRDHASQSFRELLLQEMEGSQKLSGGHEEHASQSSRAHERALQTRFHDGPHRCSNDSLQSKQQKQFPSCSSLLVSNALPAALQSSKSSQARSWGQDSGREPTEHPSCSFRELLHKIEQEDSFSSRYSRINPSPVWDRRFTSTQPNLSLAEIECEERQKTAEMEEAAWLAQQIALIEVMEAEKSPSCSRERTRGRTCHRNRRLIQRRTELHRNQTR</sequence>
<organism evidence="4 5">
    <name type="scientific">Cyanidiococcus yangmingshanensis</name>
    <dbReference type="NCBI Taxonomy" id="2690220"/>
    <lineage>
        <taxon>Eukaryota</taxon>
        <taxon>Rhodophyta</taxon>
        <taxon>Bangiophyceae</taxon>
        <taxon>Cyanidiales</taxon>
        <taxon>Cyanidiaceae</taxon>
        <taxon>Cyanidiococcus</taxon>
    </lineage>
</organism>
<feature type="region of interest" description="Disordered" evidence="3">
    <location>
        <begin position="733"/>
        <end position="771"/>
    </location>
</feature>
<feature type="region of interest" description="Disordered" evidence="3">
    <location>
        <begin position="615"/>
        <end position="655"/>
    </location>
</feature>
<feature type="compositionally biased region" description="Basic and acidic residues" evidence="3">
    <location>
        <begin position="835"/>
        <end position="852"/>
    </location>
</feature>
<reference evidence="4 5" key="1">
    <citation type="journal article" date="2020" name="J. Phycol.">
        <title>Comparative genome analysis reveals Cyanidiococcus gen. nov., a new extremophilic red algal genus sister to Cyanidioschyzon (Cyanidioschyzonaceae, Rhodophyta).</title>
        <authorList>
            <person name="Liu S.-L."/>
            <person name="Chiang Y.-R."/>
            <person name="Yoon H.S."/>
            <person name="Fu H.-Y."/>
        </authorList>
    </citation>
    <scope>NUCLEOTIDE SEQUENCE [LARGE SCALE GENOMIC DNA]</scope>
    <source>
        <strain evidence="4 5">THAL066</strain>
    </source>
</reference>
<dbReference type="Proteomes" id="UP000530660">
    <property type="component" value="Unassembled WGS sequence"/>
</dbReference>
<feature type="compositionally biased region" description="Polar residues" evidence="3">
    <location>
        <begin position="130"/>
        <end position="147"/>
    </location>
</feature>
<evidence type="ECO:0000313" key="4">
    <source>
        <dbReference type="EMBL" id="KAF6003499.1"/>
    </source>
</evidence>
<dbReference type="Gene3D" id="2.130.10.30">
    <property type="entry name" value="Regulator of chromosome condensation 1/beta-lactamase-inhibitor protein II"/>
    <property type="match status" value="2"/>
</dbReference>
<dbReference type="Pfam" id="PF00415">
    <property type="entry name" value="RCC1"/>
    <property type="match status" value="1"/>
</dbReference>
<feature type="compositionally biased region" description="Polar residues" evidence="3">
    <location>
        <begin position="792"/>
        <end position="810"/>
    </location>
</feature>
<feature type="compositionally biased region" description="Polar residues" evidence="3">
    <location>
        <begin position="640"/>
        <end position="651"/>
    </location>
</feature>
<evidence type="ECO:0000256" key="3">
    <source>
        <dbReference type="SAM" id="MobiDB-lite"/>
    </source>
</evidence>
<dbReference type="SUPFAM" id="SSF50985">
    <property type="entry name" value="RCC1/BLIP-II"/>
    <property type="match status" value="1"/>
</dbReference>
<feature type="region of interest" description="Disordered" evidence="3">
    <location>
        <begin position="792"/>
        <end position="816"/>
    </location>
</feature>
<evidence type="ECO:0000313" key="5">
    <source>
        <dbReference type="Proteomes" id="UP000530660"/>
    </source>
</evidence>
<dbReference type="PROSITE" id="PS50012">
    <property type="entry name" value="RCC1_3"/>
    <property type="match status" value="2"/>
</dbReference>
<feature type="repeat" description="RCC1" evidence="2">
    <location>
        <begin position="113"/>
        <end position="185"/>
    </location>
</feature>
<dbReference type="PANTHER" id="PTHR22872:SF2">
    <property type="entry name" value="INHIBITOR OF BRUTON TYROSINE KINASE"/>
    <property type="match status" value="1"/>
</dbReference>
<dbReference type="PANTHER" id="PTHR22872">
    <property type="entry name" value="BTK-BINDING PROTEIN-RELATED"/>
    <property type="match status" value="1"/>
</dbReference>
<dbReference type="InterPro" id="IPR000408">
    <property type="entry name" value="Reg_chr_condens"/>
</dbReference>
<keyword evidence="1" id="KW-0677">Repeat</keyword>
<feature type="region of interest" description="Disordered" evidence="3">
    <location>
        <begin position="694"/>
        <end position="715"/>
    </location>
</feature>
<proteinExistence type="predicted"/>
<feature type="region of interest" description="Disordered" evidence="3">
    <location>
        <begin position="127"/>
        <end position="147"/>
    </location>
</feature>
<dbReference type="InterPro" id="IPR009091">
    <property type="entry name" value="RCC1/BLIP-II"/>
</dbReference>